<dbReference type="InterPro" id="IPR035965">
    <property type="entry name" value="PAS-like_dom_sf"/>
</dbReference>
<dbReference type="InterPro" id="IPR029016">
    <property type="entry name" value="GAF-like_dom_sf"/>
</dbReference>
<dbReference type="CDD" id="cd00082">
    <property type="entry name" value="HisKA"/>
    <property type="match status" value="1"/>
</dbReference>
<dbReference type="PANTHER" id="PTHR43304">
    <property type="entry name" value="PHYTOCHROME-LIKE PROTEIN CPH1"/>
    <property type="match status" value="1"/>
</dbReference>
<dbReference type="Pfam" id="PF01590">
    <property type="entry name" value="GAF"/>
    <property type="match status" value="1"/>
</dbReference>
<keyword evidence="4" id="KW-0808">Transferase</keyword>
<evidence type="ECO:0000256" key="1">
    <source>
        <dbReference type="ARBA" id="ARBA00000085"/>
    </source>
</evidence>
<evidence type="ECO:0000256" key="6">
    <source>
        <dbReference type="SAM" id="Coils"/>
    </source>
</evidence>
<dbReference type="NCBIfam" id="TIGR00229">
    <property type="entry name" value="sensory_box"/>
    <property type="match status" value="2"/>
</dbReference>
<feature type="domain" description="PAS" evidence="8">
    <location>
        <begin position="476"/>
        <end position="547"/>
    </location>
</feature>
<evidence type="ECO:0000259" key="8">
    <source>
        <dbReference type="PROSITE" id="PS50112"/>
    </source>
</evidence>
<dbReference type="PROSITE" id="PS50113">
    <property type="entry name" value="PAC"/>
    <property type="match status" value="1"/>
</dbReference>
<protein>
    <recommendedName>
        <fullName evidence="2">histidine kinase</fullName>
        <ecNumber evidence="2">2.7.13.3</ecNumber>
    </recommendedName>
</protein>
<dbReference type="InterPro" id="IPR005467">
    <property type="entry name" value="His_kinase_dom"/>
</dbReference>
<keyword evidence="6" id="KW-0175">Coiled coil</keyword>
<dbReference type="PANTHER" id="PTHR43304:SF1">
    <property type="entry name" value="PAC DOMAIN-CONTAINING PROTEIN"/>
    <property type="match status" value="1"/>
</dbReference>
<feature type="coiled-coil region" evidence="6">
    <location>
        <begin position="6"/>
        <end position="58"/>
    </location>
</feature>
<evidence type="ECO:0000256" key="2">
    <source>
        <dbReference type="ARBA" id="ARBA00012438"/>
    </source>
</evidence>
<dbReference type="SUPFAM" id="SSF55781">
    <property type="entry name" value="GAF domain-like"/>
    <property type="match status" value="1"/>
</dbReference>
<dbReference type="InterPro" id="IPR036890">
    <property type="entry name" value="HATPase_C_sf"/>
</dbReference>
<dbReference type="InterPro" id="IPR052162">
    <property type="entry name" value="Sensor_kinase/Photoreceptor"/>
</dbReference>
<keyword evidence="3" id="KW-0597">Phosphoprotein</keyword>
<comment type="catalytic activity">
    <reaction evidence="1">
        <text>ATP + protein L-histidine = ADP + protein N-phospho-L-histidine.</text>
        <dbReference type="EC" id="2.7.13.3"/>
    </reaction>
</comment>
<dbReference type="PROSITE" id="PS50109">
    <property type="entry name" value="HIS_KIN"/>
    <property type="match status" value="1"/>
</dbReference>
<dbReference type="Pfam" id="PF13426">
    <property type="entry name" value="PAS_9"/>
    <property type="match status" value="2"/>
</dbReference>
<dbReference type="SMART" id="SM00065">
    <property type="entry name" value="GAF"/>
    <property type="match status" value="1"/>
</dbReference>
<dbReference type="PRINTS" id="PR00344">
    <property type="entry name" value="BCTRLSENSOR"/>
</dbReference>
<dbReference type="RefSeq" id="WP_105472956.1">
    <property type="nucleotide sequence ID" value="NZ_PVEO01000002.1"/>
</dbReference>
<dbReference type="InterPro" id="IPR001610">
    <property type="entry name" value="PAC"/>
</dbReference>
<dbReference type="InterPro" id="IPR004358">
    <property type="entry name" value="Sig_transdc_His_kin-like_C"/>
</dbReference>
<dbReference type="SUPFAM" id="SSF55785">
    <property type="entry name" value="PYP-like sensor domain (PAS domain)"/>
    <property type="match status" value="3"/>
</dbReference>
<dbReference type="AlphaFoldDB" id="A0A362XEW9"/>
<reference evidence="10 11" key="1">
    <citation type="submission" date="2018-02" db="EMBL/GenBank/DDBJ databases">
        <title>Genomic Encyclopedia of Archaeal and Bacterial Type Strains, Phase II (KMG-II): from individual species to whole genera.</title>
        <authorList>
            <person name="Goeker M."/>
        </authorList>
    </citation>
    <scope>NUCLEOTIDE SEQUENCE [LARGE SCALE GENOMIC DNA]</scope>
    <source>
        <strain evidence="10 11">DSM 21165</strain>
    </source>
</reference>
<proteinExistence type="predicted"/>
<dbReference type="SMART" id="SM00091">
    <property type="entry name" value="PAS"/>
    <property type="match status" value="3"/>
</dbReference>
<dbReference type="InterPro" id="IPR036097">
    <property type="entry name" value="HisK_dim/P_sf"/>
</dbReference>
<dbReference type="PROSITE" id="PS50112">
    <property type="entry name" value="PAS"/>
    <property type="match status" value="2"/>
</dbReference>
<evidence type="ECO:0000313" key="11">
    <source>
        <dbReference type="Proteomes" id="UP000251545"/>
    </source>
</evidence>
<feature type="coiled-coil region" evidence="6">
    <location>
        <begin position="592"/>
        <end position="619"/>
    </location>
</feature>
<gene>
    <name evidence="10" type="ORF">CLV33_102271</name>
</gene>
<dbReference type="Gene3D" id="1.10.287.130">
    <property type="match status" value="1"/>
</dbReference>
<feature type="domain" description="Histidine kinase" evidence="7">
    <location>
        <begin position="619"/>
        <end position="826"/>
    </location>
</feature>
<feature type="domain" description="PAS" evidence="8">
    <location>
        <begin position="55"/>
        <end position="124"/>
    </location>
</feature>
<accession>A0A362XEW9</accession>
<dbReference type="EMBL" id="PVEO01000002">
    <property type="protein sequence ID" value="PQV50410.1"/>
    <property type="molecule type" value="Genomic_DNA"/>
</dbReference>
<evidence type="ECO:0000313" key="10">
    <source>
        <dbReference type="EMBL" id="PQV50410.1"/>
    </source>
</evidence>
<evidence type="ECO:0000259" key="9">
    <source>
        <dbReference type="PROSITE" id="PS50113"/>
    </source>
</evidence>
<sequence length="826" mass="94427">MSKNKIDILQRALKREKAARKEAEKILEVRSTELYKTNKKLEKLNADLESLLNRSDSQLQGVFENIVDAYVIMDLNFNVLKMNKSATEMLGFEDDKVDYNLAKMVLPGDYDRVSNSFQELLKNGVLKDFEIKIKNNKSKVIITHINASIIYDKGEPVAAQGILRDITISKENEIITEVINDIAQSILGTMDIYEISLNITKKIANYLKTDDCVIYSVNHTENQVEQIAASGDKISAFGDIVNRLKFDIGKGIVGTVAKTGRSMLIHDTSKDKRYIVDIARNYSELTVPIIIENKVIAVIDSEHPNKNHFTEVQLRTIENIARIIALKIKNAISLNEKERAQKRLLKSEERLRILISSLESGILLEDENRKIVLTNSKFCEMFHIPLLPEEMVGADCTDAAEQNKILFKNSDGFVKRIEAILLKKETVLGDELIMKSGKVLERDYIPLYNDDVYKGHLWSYKDVTLQKKYRKSLEAQKQKYSGIIANMNLGLLEVDKHDKILMCNQSFTKISGYSENELVGKYGSDVFLNGETLKILQDKNKMRIEGQSSSYEIDVTIKNGEKRTWLVSGAPNYNLNGEIIGSIGIHLDITSQKKLQLEKDNLVKVLKNKNNELQEYAQIVSHDLKSPLRNISALTAWIKEDNYTNLNEESLKHFDSLEQTLERMEALITGILRYSSINSESGQNELINLNHLLHDIIKTLHVPKHINIFVSSELPIIYGDKIKFNQLFQNLLNNAITHNDKENGKIEIGCETKNKYYLFYVRDNGVGIDKKYHHQIFKIFYYITKNKHSTGIGLSIVKKIIEIYGGRIWVESKLGKETVFYFTIKK</sequence>
<dbReference type="InterPro" id="IPR003661">
    <property type="entry name" value="HisK_dim/P_dom"/>
</dbReference>
<dbReference type="GO" id="GO:0000155">
    <property type="term" value="F:phosphorelay sensor kinase activity"/>
    <property type="evidence" value="ECO:0007669"/>
    <property type="project" value="InterPro"/>
</dbReference>
<dbReference type="InterPro" id="IPR000700">
    <property type="entry name" value="PAS-assoc_C"/>
</dbReference>
<dbReference type="SMART" id="SM00388">
    <property type="entry name" value="HisKA"/>
    <property type="match status" value="1"/>
</dbReference>
<dbReference type="CDD" id="cd00130">
    <property type="entry name" value="PAS"/>
    <property type="match status" value="1"/>
</dbReference>
<keyword evidence="5" id="KW-0418">Kinase</keyword>
<dbReference type="EC" id="2.7.13.3" evidence="2"/>
<dbReference type="SUPFAM" id="SSF47384">
    <property type="entry name" value="Homodimeric domain of signal transducing histidine kinase"/>
    <property type="match status" value="1"/>
</dbReference>
<dbReference type="Pfam" id="PF13188">
    <property type="entry name" value="PAS_8"/>
    <property type="match status" value="1"/>
</dbReference>
<evidence type="ECO:0000259" key="7">
    <source>
        <dbReference type="PROSITE" id="PS50109"/>
    </source>
</evidence>
<comment type="caution">
    <text evidence="10">The sequence shown here is derived from an EMBL/GenBank/DDBJ whole genome shotgun (WGS) entry which is preliminary data.</text>
</comment>
<dbReference type="SUPFAM" id="SSF55874">
    <property type="entry name" value="ATPase domain of HSP90 chaperone/DNA topoisomerase II/histidine kinase"/>
    <property type="match status" value="1"/>
</dbReference>
<dbReference type="Gene3D" id="3.30.450.40">
    <property type="match status" value="1"/>
</dbReference>
<dbReference type="Gene3D" id="3.30.450.20">
    <property type="entry name" value="PAS domain"/>
    <property type="match status" value="3"/>
</dbReference>
<dbReference type="InterPro" id="IPR003018">
    <property type="entry name" value="GAF"/>
</dbReference>
<evidence type="ECO:0000256" key="3">
    <source>
        <dbReference type="ARBA" id="ARBA00022553"/>
    </source>
</evidence>
<dbReference type="Proteomes" id="UP000251545">
    <property type="component" value="Unassembled WGS sequence"/>
</dbReference>
<name>A0A362XEW9_9FLAO</name>
<dbReference type="InterPro" id="IPR003594">
    <property type="entry name" value="HATPase_dom"/>
</dbReference>
<feature type="domain" description="PAC" evidence="9">
    <location>
        <begin position="549"/>
        <end position="601"/>
    </location>
</feature>
<organism evidence="10 11">
    <name type="scientific">Jejuia pallidilutea</name>
    <dbReference type="NCBI Taxonomy" id="504487"/>
    <lineage>
        <taxon>Bacteria</taxon>
        <taxon>Pseudomonadati</taxon>
        <taxon>Bacteroidota</taxon>
        <taxon>Flavobacteriia</taxon>
        <taxon>Flavobacteriales</taxon>
        <taxon>Flavobacteriaceae</taxon>
        <taxon>Jejuia</taxon>
    </lineage>
</organism>
<dbReference type="Pfam" id="PF00512">
    <property type="entry name" value="HisKA"/>
    <property type="match status" value="1"/>
</dbReference>
<dbReference type="Pfam" id="PF02518">
    <property type="entry name" value="HATPase_c"/>
    <property type="match status" value="1"/>
</dbReference>
<dbReference type="Gene3D" id="3.30.565.10">
    <property type="entry name" value="Histidine kinase-like ATPase, C-terminal domain"/>
    <property type="match status" value="1"/>
</dbReference>
<dbReference type="InterPro" id="IPR000014">
    <property type="entry name" value="PAS"/>
</dbReference>
<dbReference type="SMART" id="SM00387">
    <property type="entry name" value="HATPase_c"/>
    <property type="match status" value="1"/>
</dbReference>
<evidence type="ECO:0000256" key="4">
    <source>
        <dbReference type="ARBA" id="ARBA00022679"/>
    </source>
</evidence>
<dbReference type="SMART" id="SM00086">
    <property type="entry name" value="PAC"/>
    <property type="match status" value="2"/>
</dbReference>
<evidence type="ECO:0000256" key="5">
    <source>
        <dbReference type="ARBA" id="ARBA00022777"/>
    </source>
</evidence>